<reference evidence="6 7" key="1">
    <citation type="journal article" date="2020" name="Microbiol. Resour. Announc.">
        <title>Draft Genome Sequence of a Cladosporium Species Isolated from the Mesophotic Ascidian Didemnum maculosum.</title>
        <authorList>
            <person name="Gioti A."/>
            <person name="Siaperas R."/>
            <person name="Nikolaivits E."/>
            <person name="Le Goff G."/>
            <person name="Ouazzani J."/>
            <person name="Kotoulas G."/>
            <person name="Topakas E."/>
        </authorList>
    </citation>
    <scope>NUCLEOTIDE SEQUENCE [LARGE SCALE GENOMIC DNA]</scope>
    <source>
        <strain evidence="6 7">TM138-S3</strain>
    </source>
</reference>
<sequence>MQIYRIHNTTPQVCRISKTIPTQARNMAFFPRFAAHELSPLFSRGDSGLFRLLDDYANVMASRAGPSFTNSMRTFQPRFDMKESKDAYELHGELPGIAQKDINIEFTDPTTLSIRGRTESVREEGRRPASIESPAEQQKLADAAETESVASSTNYHKASVEDEATASGANPDATPAETPAASEAPAAQSQEVAQAQQDDAPNYWFSERSVGSFARSFSFPQRVDQEAVKASLKDGILSIVVPKAPAPALRKIDIE</sequence>
<feature type="compositionally biased region" description="Low complexity" evidence="4">
    <location>
        <begin position="171"/>
        <end position="198"/>
    </location>
</feature>
<comment type="similarity">
    <text evidence="2 3">Belongs to the small heat shock protein (HSP20) family.</text>
</comment>
<gene>
    <name evidence="6" type="ORF">WHR41_08961</name>
</gene>
<dbReference type="InterPro" id="IPR031107">
    <property type="entry name" value="Small_HSP"/>
</dbReference>
<dbReference type="InterPro" id="IPR002068">
    <property type="entry name" value="A-crystallin/Hsp20_dom"/>
</dbReference>
<feature type="domain" description="SHSP" evidence="5">
    <location>
        <begin position="70"/>
        <end position="255"/>
    </location>
</feature>
<dbReference type="Gene3D" id="2.60.40.790">
    <property type="match status" value="1"/>
</dbReference>
<keyword evidence="1" id="KW-0346">Stress response</keyword>
<comment type="caution">
    <text evidence="6">The sequence shown here is derived from an EMBL/GenBank/DDBJ whole genome shotgun (WGS) entry which is preliminary data.</text>
</comment>
<evidence type="ECO:0000259" key="5">
    <source>
        <dbReference type="PROSITE" id="PS01031"/>
    </source>
</evidence>
<dbReference type="RefSeq" id="XP_069225438.1">
    <property type="nucleotide sequence ID" value="XM_069377565.1"/>
</dbReference>
<evidence type="ECO:0000256" key="4">
    <source>
        <dbReference type="SAM" id="MobiDB-lite"/>
    </source>
</evidence>
<feature type="compositionally biased region" description="Basic and acidic residues" evidence="4">
    <location>
        <begin position="116"/>
        <end position="129"/>
    </location>
</feature>
<dbReference type="CDD" id="cd06464">
    <property type="entry name" value="ACD_sHsps-like"/>
    <property type="match status" value="1"/>
</dbReference>
<feature type="region of interest" description="Disordered" evidence="4">
    <location>
        <begin position="108"/>
        <end position="198"/>
    </location>
</feature>
<accession>A0AB34KDZ2</accession>
<evidence type="ECO:0000256" key="1">
    <source>
        <dbReference type="ARBA" id="ARBA00023016"/>
    </source>
</evidence>
<dbReference type="PROSITE" id="PS01031">
    <property type="entry name" value="SHSP"/>
    <property type="match status" value="1"/>
</dbReference>
<keyword evidence="7" id="KW-1185">Reference proteome</keyword>
<evidence type="ECO:0000256" key="2">
    <source>
        <dbReference type="PROSITE-ProRule" id="PRU00285"/>
    </source>
</evidence>
<dbReference type="PANTHER" id="PTHR11527">
    <property type="entry name" value="HEAT-SHOCK PROTEIN 20 FAMILY MEMBER"/>
    <property type="match status" value="1"/>
</dbReference>
<evidence type="ECO:0000313" key="7">
    <source>
        <dbReference type="Proteomes" id="UP000803884"/>
    </source>
</evidence>
<dbReference type="GeneID" id="96010403"/>
<dbReference type="Proteomes" id="UP000803884">
    <property type="component" value="Unassembled WGS sequence"/>
</dbReference>
<evidence type="ECO:0000313" key="6">
    <source>
        <dbReference type="EMBL" id="KAL1582331.1"/>
    </source>
</evidence>
<dbReference type="InterPro" id="IPR008978">
    <property type="entry name" value="HSP20-like_chaperone"/>
</dbReference>
<proteinExistence type="inferred from homology"/>
<dbReference type="AlphaFoldDB" id="A0AB34KDZ2"/>
<evidence type="ECO:0000256" key="3">
    <source>
        <dbReference type="RuleBase" id="RU003616"/>
    </source>
</evidence>
<dbReference type="Pfam" id="PF00011">
    <property type="entry name" value="HSP20"/>
    <property type="match status" value="1"/>
</dbReference>
<dbReference type="EMBL" id="JAAQHG020000053">
    <property type="protein sequence ID" value="KAL1582331.1"/>
    <property type="molecule type" value="Genomic_DNA"/>
</dbReference>
<name>A0AB34KDZ2_9PEZI</name>
<organism evidence="6 7">
    <name type="scientific">Cladosporium halotolerans</name>
    <dbReference type="NCBI Taxonomy" id="1052096"/>
    <lineage>
        <taxon>Eukaryota</taxon>
        <taxon>Fungi</taxon>
        <taxon>Dikarya</taxon>
        <taxon>Ascomycota</taxon>
        <taxon>Pezizomycotina</taxon>
        <taxon>Dothideomycetes</taxon>
        <taxon>Dothideomycetidae</taxon>
        <taxon>Cladosporiales</taxon>
        <taxon>Cladosporiaceae</taxon>
        <taxon>Cladosporium</taxon>
    </lineage>
</organism>
<dbReference type="SUPFAM" id="SSF49764">
    <property type="entry name" value="HSP20-like chaperones"/>
    <property type="match status" value="1"/>
</dbReference>
<protein>
    <recommendedName>
        <fullName evidence="5">SHSP domain-containing protein</fullName>
    </recommendedName>
</protein>